<evidence type="ECO:0000256" key="1">
    <source>
        <dbReference type="SAM" id="Coils"/>
    </source>
</evidence>
<dbReference type="AlphaFoldDB" id="A0A927LB44"/>
<sequence>MEFLVLLAVIAVVVTGIVVRQLRRYPVGEGERVYALHPKYSSMRRPLRDARTERDDVLRDCRQQIARAENAVAIVEQQGQQEIQALREKRQEQRREVAGDHLGTLGELVLHEHVLYIMHGARDGQEVPAEPRFALPLQGLHAERVESRDLDFIRVTWPQGQESCAYTRHGTQTVEDFTNQICTAVKQDGADRARRQERVAELEAGIRTCQAETARLKAEAERSRDKLVHSLLTVQRRAEDDWATALARWETDKATDHS</sequence>
<dbReference type="RefSeq" id="WP_086805270.1">
    <property type="nucleotide sequence ID" value="NZ_CP119182.1"/>
</dbReference>
<dbReference type="EMBL" id="JACYXT010000021">
    <property type="protein sequence ID" value="MBD9728740.1"/>
    <property type="molecule type" value="Genomic_DNA"/>
</dbReference>
<comment type="caution">
    <text evidence="2">The sequence shown here is derived from an EMBL/GenBank/DDBJ whole genome shotgun (WGS) entry which is preliminary data.</text>
</comment>
<name>A0A927LB44_9ACTN</name>
<feature type="coiled-coil region" evidence="1">
    <location>
        <begin position="58"/>
        <end position="96"/>
    </location>
</feature>
<dbReference type="GeneID" id="79933356"/>
<evidence type="ECO:0000313" key="3">
    <source>
        <dbReference type="Proteomes" id="UP000661025"/>
    </source>
</evidence>
<dbReference type="Proteomes" id="UP000661025">
    <property type="component" value="Unassembled WGS sequence"/>
</dbReference>
<organism evidence="2 3">
    <name type="scientific">Streptomyces caniscabiei</name>
    <dbReference type="NCBI Taxonomy" id="2746961"/>
    <lineage>
        <taxon>Bacteria</taxon>
        <taxon>Bacillati</taxon>
        <taxon>Actinomycetota</taxon>
        <taxon>Actinomycetes</taxon>
        <taxon>Kitasatosporales</taxon>
        <taxon>Streptomycetaceae</taxon>
        <taxon>Streptomyces</taxon>
    </lineage>
</organism>
<gene>
    <name evidence="2" type="ORF">IHE70_37290</name>
</gene>
<proteinExistence type="predicted"/>
<protein>
    <submittedName>
        <fullName evidence="2">Uncharacterized protein</fullName>
    </submittedName>
</protein>
<accession>A0A927LB44</accession>
<evidence type="ECO:0000313" key="2">
    <source>
        <dbReference type="EMBL" id="MBD9728740.1"/>
    </source>
</evidence>
<keyword evidence="1" id="KW-0175">Coiled coil</keyword>
<feature type="coiled-coil region" evidence="1">
    <location>
        <begin position="199"/>
        <end position="226"/>
    </location>
</feature>
<reference evidence="2" key="1">
    <citation type="submission" date="2020-09" db="EMBL/GenBank/DDBJ databases">
        <title>Streptomyces canutascabiei sp. nov., which causes potato common scab and is distributed across the world.</title>
        <authorList>
            <person name="Nguyen H.P."/>
            <person name="Weisberg A.J."/>
            <person name="Chang J.H."/>
            <person name="Clarke C.R."/>
        </authorList>
    </citation>
    <scope>NUCLEOTIDE SEQUENCE</scope>
    <source>
        <strain evidence="2">ID-01-6.2a</strain>
    </source>
</reference>